<comment type="caution">
    <text evidence="2">The sequence shown here is derived from an EMBL/GenBank/DDBJ whole genome shotgun (WGS) entry which is preliminary data.</text>
</comment>
<dbReference type="GO" id="GO:0006308">
    <property type="term" value="P:DNA catabolic process"/>
    <property type="evidence" value="ECO:0007669"/>
    <property type="project" value="InterPro"/>
</dbReference>
<dbReference type="Proteomes" id="UP000298663">
    <property type="component" value="Unassembled WGS sequence"/>
</dbReference>
<evidence type="ECO:0000313" key="2">
    <source>
        <dbReference type="EMBL" id="TKR64566.1"/>
    </source>
</evidence>
<feature type="compositionally biased region" description="Low complexity" evidence="1">
    <location>
        <begin position="1"/>
        <end position="15"/>
    </location>
</feature>
<dbReference type="AlphaFoldDB" id="A0A4U5M6R2"/>
<evidence type="ECO:0000256" key="1">
    <source>
        <dbReference type="SAM" id="MobiDB-lite"/>
    </source>
</evidence>
<accession>A0A4U5M6R2</accession>
<proteinExistence type="predicted"/>
<evidence type="ECO:0000313" key="3">
    <source>
        <dbReference type="Proteomes" id="UP000298663"/>
    </source>
</evidence>
<gene>
    <name evidence="2" type="ORF">L596_025076</name>
</gene>
<organism evidence="2 3">
    <name type="scientific">Steinernema carpocapsae</name>
    <name type="common">Entomopathogenic nematode</name>
    <dbReference type="NCBI Taxonomy" id="34508"/>
    <lineage>
        <taxon>Eukaryota</taxon>
        <taxon>Metazoa</taxon>
        <taxon>Ecdysozoa</taxon>
        <taxon>Nematoda</taxon>
        <taxon>Chromadorea</taxon>
        <taxon>Rhabditida</taxon>
        <taxon>Tylenchina</taxon>
        <taxon>Panagrolaimomorpha</taxon>
        <taxon>Strongyloidoidea</taxon>
        <taxon>Steinernematidae</taxon>
        <taxon>Steinernema</taxon>
    </lineage>
</organism>
<reference evidence="2 3" key="1">
    <citation type="journal article" date="2015" name="Genome Biol.">
        <title>Comparative genomics of Steinernema reveals deeply conserved gene regulatory networks.</title>
        <authorList>
            <person name="Dillman A.R."/>
            <person name="Macchietto M."/>
            <person name="Porter C.F."/>
            <person name="Rogers A."/>
            <person name="Williams B."/>
            <person name="Antoshechkin I."/>
            <person name="Lee M.M."/>
            <person name="Goodwin Z."/>
            <person name="Lu X."/>
            <person name="Lewis E.E."/>
            <person name="Goodrich-Blair H."/>
            <person name="Stock S.P."/>
            <person name="Adams B.J."/>
            <person name="Sternberg P.W."/>
            <person name="Mortazavi A."/>
        </authorList>
    </citation>
    <scope>NUCLEOTIDE SEQUENCE [LARGE SCALE GENOMIC DNA]</scope>
    <source>
        <strain evidence="2 3">ALL</strain>
    </source>
</reference>
<evidence type="ECO:0008006" key="4">
    <source>
        <dbReference type="Google" id="ProtNLM"/>
    </source>
</evidence>
<keyword evidence="3" id="KW-1185">Reference proteome</keyword>
<dbReference type="GO" id="GO:0008855">
    <property type="term" value="F:exodeoxyribonuclease VII activity"/>
    <property type="evidence" value="ECO:0007669"/>
    <property type="project" value="InterPro"/>
</dbReference>
<dbReference type="GO" id="GO:0009318">
    <property type="term" value="C:exodeoxyribonuclease VII complex"/>
    <property type="evidence" value="ECO:0007669"/>
    <property type="project" value="InterPro"/>
</dbReference>
<dbReference type="InterPro" id="IPR037004">
    <property type="entry name" value="Exonuc_VII_ssu_sf"/>
</dbReference>
<name>A0A4U5M6R2_STECR</name>
<protein>
    <recommendedName>
        <fullName evidence="4">Tropomyosin</fullName>
    </recommendedName>
</protein>
<dbReference type="EMBL" id="AZBU02000009">
    <property type="protein sequence ID" value="TKR64566.1"/>
    <property type="molecule type" value="Genomic_DNA"/>
</dbReference>
<feature type="region of interest" description="Disordered" evidence="1">
    <location>
        <begin position="102"/>
        <end position="131"/>
    </location>
</feature>
<reference evidence="2 3" key="2">
    <citation type="journal article" date="2019" name="G3 (Bethesda)">
        <title>Hybrid Assembly of the Genome of the Entomopathogenic Nematode Steinernema carpocapsae Identifies the X-Chromosome.</title>
        <authorList>
            <person name="Serra L."/>
            <person name="Macchietto M."/>
            <person name="Macias-Munoz A."/>
            <person name="McGill C.J."/>
            <person name="Rodriguez I.M."/>
            <person name="Rodriguez B."/>
            <person name="Murad R."/>
            <person name="Mortazavi A."/>
        </authorList>
    </citation>
    <scope>NUCLEOTIDE SEQUENCE [LARGE SCALE GENOMIC DNA]</scope>
    <source>
        <strain evidence="2 3">ALL</strain>
    </source>
</reference>
<sequence length="131" mass="15486">MSQSSTRRPSSSSQQGIEKVEEYARRLLNGKTENDRELKEQQKEIEDVEREIEREREKLRQVELQLDEVSTNYKRGAAAFRKAEDRLRALENDAENLVDFIRTERTESTSYRASSRRSTRHPSPPFHHHDD</sequence>
<dbReference type="SUPFAM" id="SSF116842">
    <property type="entry name" value="XseB-like"/>
    <property type="match status" value="1"/>
</dbReference>
<feature type="region of interest" description="Disordered" evidence="1">
    <location>
        <begin position="1"/>
        <end position="51"/>
    </location>
</feature>
<feature type="compositionally biased region" description="Basic and acidic residues" evidence="1">
    <location>
        <begin position="32"/>
        <end position="51"/>
    </location>
</feature>